<reference evidence="1 2" key="1">
    <citation type="submission" date="2020-04" db="EMBL/GenBank/DDBJ databases">
        <title>Sequencing and Assembly of C. fimi.</title>
        <authorList>
            <person name="Ramsey A.R."/>
        </authorList>
    </citation>
    <scope>NUCLEOTIDE SEQUENCE [LARGE SCALE GENOMIC DNA]</scope>
    <source>
        <strain evidence="1 2">SB</strain>
    </source>
</reference>
<protein>
    <submittedName>
        <fullName evidence="1">Uncharacterized protein</fullName>
    </submittedName>
</protein>
<dbReference type="AlphaFoldDB" id="A0A7Y0LZL5"/>
<organism evidence="1 2">
    <name type="scientific">Cellulomonas fimi</name>
    <dbReference type="NCBI Taxonomy" id="1708"/>
    <lineage>
        <taxon>Bacteria</taxon>
        <taxon>Bacillati</taxon>
        <taxon>Actinomycetota</taxon>
        <taxon>Actinomycetes</taxon>
        <taxon>Micrococcales</taxon>
        <taxon>Cellulomonadaceae</taxon>
        <taxon>Cellulomonas</taxon>
    </lineage>
</organism>
<sequence>MMGRLLEEISWEGGRVKQYRKGGQGMENVLSAQVLQALDHLPRDRFLGAVLRDAHGATSARMRVAEEAEVLELTFLPDEVLLTCHDAKVQPDATLTGPSSYCLVEAKGPGRSRFNTLQLSREYLALLEQAGERTPLMLLVLGAPPPVRLAGGGVHNPVDVIARELGQLAPVVLDARNEAALVARVPEVLAWTTWREIADVVMRQVKSIDTSDRSVASAIGRVASSLVRAVDWHSSARP</sequence>
<keyword evidence="2" id="KW-1185">Reference proteome</keyword>
<proteinExistence type="predicted"/>
<comment type="caution">
    <text evidence="1">The sequence shown here is derived from an EMBL/GenBank/DDBJ whole genome shotgun (WGS) entry which is preliminary data.</text>
</comment>
<evidence type="ECO:0000313" key="1">
    <source>
        <dbReference type="EMBL" id="NMR21147.1"/>
    </source>
</evidence>
<accession>A0A7Y0LZL5</accession>
<name>A0A7Y0LZL5_CELFI</name>
<gene>
    <name evidence="1" type="ORF">HIR71_13135</name>
</gene>
<dbReference type="RefSeq" id="WP_169325522.1">
    <property type="nucleotide sequence ID" value="NZ_JABCJJ010000025.1"/>
</dbReference>
<evidence type="ECO:0000313" key="2">
    <source>
        <dbReference type="Proteomes" id="UP000562124"/>
    </source>
</evidence>
<dbReference type="EMBL" id="JABCJJ010000025">
    <property type="protein sequence ID" value="NMR21147.1"/>
    <property type="molecule type" value="Genomic_DNA"/>
</dbReference>
<dbReference type="Proteomes" id="UP000562124">
    <property type="component" value="Unassembled WGS sequence"/>
</dbReference>